<keyword evidence="2" id="KW-0808">Transferase</keyword>
<dbReference type="RefSeq" id="XP_003169399.1">
    <property type="nucleotide sequence ID" value="XM_003169351.1"/>
</dbReference>
<dbReference type="EMBL" id="DS989830">
    <property type="protein sequence ID" value="EFR05292.1"/>
    <property type="molecule type" value="Genomic_DNA"/>
</dbReference>
<evidence type="ECO:0000313" key="3">
    <source>
        <dbReference type="Proteomes" id="UP000002669"/>
    </source>
</evidence>
<evidence type="ECO:0000313" key="2">
    <source>
        <dbReference type="EMBL" id="EFR05292.1"/>
    </source>
</evidence>
<protein>
    <submittedName>
        <fullName evidence="2">Serine/threonine protein kinase</fullName>
    </submittedName>
</protein>
<proteinExistence type="predicted"/>
<dbReference type="Proteomes" id="UP000002669">
    <property type="component" value="Unassembled WGS sequence"/>
</dbReference>
<feature type="region of interest" description="Disordered" evidence="1">
    <location>
        <begin position="1"/>
        <end position="21"/>
    </location>
</feature>
<gene>
    <name evidence="2" type="ORF">MGYG_08303</name>
</gene>
<dbReference type="OMA" id="HIIIRWP"/>
<keyword evidence="2" id="KW-0418">Kinase</keyword>
<dbReference type="VEuPathDB" id="FungiDB:MGYG_08303"/>
<dbReference type="GO" id="GO:0004674">
    <property type="term" value="F:protein serine/threonine kinase activity"/>
    <property type="evidence" value="ECO:0007669"/>
    <property type="project" value="UniProtKB-KW"/>
</dbReference>
<reference evidence="3" key="1">
    <citation type="journal article" date="2012" name="MBio">
        <title>Comparative genome analysis of Trichophyton rubrum and related dermatophytes reveals candidate genes involved in infection.</title>
        <authorList>
            <person name="Martinez D.A."/>
            <person name="Oliver B.G."/>
            <person name="Graeser Y."/>
            <person name="Goldberg J.M."/>
            <person name="Li W."/>
            <person name="Martinez-Rossi N.M."/>
            <person name="Monod M."/>
            <person name="Shelest E."/>
            <person name="Barton R.C."/>
            <person name="Birch E."/>
            <person name="Brakhage A.A."/>
            <person name="Chen Z."/>
            <person name="Gurr S.J."/>
            <person name="Heiman D."/>
            <person name="Heitman J."/>
            <person name="Kosti I."/>
            <person name="Rossi A."/>
            <person name="Saif S."/>
            <person name="Samalova M."/>
            <person name="Saunders C.W."/>
            <person name="Shea T."/>
            <person name="Summerbell R.C."/>
            <person name="Xu J."/>
            <person name="Young S."/>
            <person name="Zeng Q."/>
            <person name="Birren B.W."/>
            <person name="Cuomo C.A."/>
            <person name="White T.C."/>
        </authorList>
    </citation>
    <scope>NUCLEOTIDE SEQUENCE [LARGE SCALE GENOMIC DNA]</scope>
    <source>
        <strain evidence="3">ATCC MYA-4604 / CBS 118893</strain>
    </source>
</reference>
<feature type="compositionally biased region" description="Basic and acidic residues" evidence="1">
    <location>
        <begin position="9"/>
        <end position="21"/>
    </location>
</feature>
<dbReference type="eggNOG" id="ENOG502SQKJ">
    <property type="taxonomic scope" value="Eukaryota"/>
</dbReference>
<dbReference type="InParanoid" id="E4V6A9"/>
<dbReference type="GeneID" id="10024629"/>
<dbReference type="OrthoDB" id="20729at2759"/>
<name>E4V6A9_ARTGP</name>
<organism evidence="3">
    <name type="scientific">Arthroderma gypseum (strain ATCC MYA-4604 / CBS 118893)</name>
    <name type="common">Microsporum gypseum</name>
    <dbReference type="NCBI Taxonomy" id="535722"/>
    <lineage>
        <taxon>Eukaryota</taxon>
        <taxon>Fungi</taxon>
        <taxon>Dikarya</taxon>
        <taxon>Ascomycota</taxon>
        <taxon>Pezizomycotina</taxon>
        <taxon>Eurotiomycetes</taxon>
        <taxon>Eurotiomycetidae</taxon>
        <taxon>Onygenales</taxon>
        <taxon>Arthrodermataceae</taxon>
        <taxon>Nannizzia</taxon>
    </lineage>
</organism>
<evidence type="ECO:0000256" key="1">
    <source>
        <dbReference type="SAM" id="MobiDB-lite"/>
    </source>
</evidence>
<keyword evidence="2" id="KW-0723">Serine/threonine-protein kinase</keyword>
<dbReference type="STRING" id="535722.E4V6A9"/>
<accession>E4V6A9</accession>
<dbReference type="AlphaFoldDB" id="E4V6A9"/>
<keyword evidence="3" id="KW-1185">Reference proteome</keyword>
<dbReference type="HOGENOM" id="CLU_754375_0_0_1"/>
<sequence length="387" mass="44683">MGQILSKTKNNDADTVERPPTPRDISFWADYIPDEVSRRPEDRKGWYTDFLEQAAVAPHQDGKSVVVFWPYKDETRADEVDPNDVIANAATIYETLFYEHGGHPRMVKYLHRLDSGVGFCLERLTPGPLDNIRFPPLSLPIQTPSTQNRILLTLYYRWALQSLSALHFMHSKSMYLTTVGNTFTWLRSDMSIAITGLTCVACPTLVPEWDDHGETGNFVYKIERLSQHSYGDLECFSTDSSECPPCNAAYDIFSWALWIWQLMTNHHSTSPPQHSWYSSWSPLLPIDPASWPDFTSNIQFRDYEDERRRQGAWQVLEEERLGHILVKAWNQEYESADQVMHDVKEVIVKMGMKLIGEDEIELEVCGGRWEDVFDQDLQFACLEKETS</sequence>